<name>A0AAV4SD57_CAEEX</name>
<keyword evidence="2" id="KW-1185">Reference proteome</keyword>
<organism evidence="1 2">
    <name type="scientific">Caerostris extrusa</name>
    <name type="common">Bark spider</name>
    <name type="synonym">Caerostris bankana</name>
    <dbReference type="NCBI Taxonomy" id="172846"/>
    <lineage>
        <taxon>Eukaryota</taxon>
        <taxon>Metazoa</taxon>
        <taxon>Ecdysozoa</taxon>
        <taxon>Arthropoda</taxon>
        <taxon>Chelicerata</taxon>
        <taxon>Arachnida</taxon>
        <taxon>Araneae</taxon>
        <taxon>Araneomorphae</taxon>
        <taxon>Entelegynae</taxon>
        <taxon>Araneoidea</taxon>
        <taxon>Araneidae</taxon>
        <taxon>Caerostris</taxon>
    </lineage>
</organism>
<comment type="caution">
    <text evidence="1">The sequence shown here is derived from an EMBL/GenBank/DDBJ whole genome shotgun (WGS) entry which is preliminary data.</text>
</comment>
<sequence>MGKAYSLFHSDFMYQFEEQKYIFFPQHALPVILTAEGHFLATSSTPRLLVMDSVMAVQTQGNNKRLQYTVKIKGEKRATKGE</sequence>
<dbReference type="EMBL" id="BPLR01009376">
    <property type="protein sequence ID" value="GIY31417.1"/>
    <property type="molecule type" value="Genomic_DNA"/>
</dbReference>
<accession>A0AAV4SD57</accession>
<gene>
    <name evidence="1" type="ORF">CEXT_189401</name>
</gene>
<proteinExistence type="predicted"/>
<protein>
    <submittedName>
        <fullName evidence="1">Uncharacterized protein</fullName>
    </submittedName>
</protein>
<dbReference type="AlphaFoldDB" id="A0AAV4SD57"/>
<evidence type="ECO:0000313" key="2">
    <source>
        <dbReference type="Proteomes" id="UP001054945"/>
    </source>
</evidence>
<evidence type="ECO:0000313" key="1">
    <source>
        <dbReference type="EMBL" id="GIY31417.1"/>
    </source>
</evidence>
<dbReference type="Proteomes" id="UP001054945">
    <property type="component" value="Unassembled WGS sequence"/>
</dbReference>
<reference evidence="1 2" key="1">
    <citation type="submission" date="2021-06" db="EMBL/GenBank/DDBJ databases">
        <title>Caerostris extrusa draft genome.</title>
        <authorList>
            <person name="Kono N."/>
            <person name="Arakawa K."/>
        </authorList>
    </citation>
    <scope>NUCLEOTIDE SEQUENCE [LARGE SCALE GENOMIC DNA]</scope>
</reference>